<dbReference type="InterPro" id="IPR020617">
    <property type="entry name" value="Thiolase_C"/>
</dbReference>
<evidence type="ECO:0000256" key="10">
    <source>
        <dbReference type="RuleBase" id="RU003557"/>
    </source>
</evidence>
<dbReference type="PANTHER" id="PTHR43853:SF11">
    <property type="entry name" value="3-KETOACYL-COA THIOLASE FADA"/>
    <property type="match status" value="1"/>
</dbReference>
<feature type="active site" description="Proton acceptor" evidence="8 9">
    <location>
        <position position="377"/>
    </location>
</feature>
<dbReference type="InterPro" id="IPR020615">
    <property type="entry name" value="Thiolase_acyl_enz_int_AS"/>
</dbReference>
<dbReference type="PROSITE" id="PS00099">
    <property type="entry name" value="THIOLASE_3"/>
    <property type="match status" value="1"/>
</dbReference>
<dbReference type="PROSITE" id="PS00098">
    <property type="entry name" value="THIOLASE_1"/>
    <property type="match status" value="1"/>
</dbReference>
<dbReference type="AlphaFoldDB" id="A0A1C3JT21"/>
<evidence type="ECO:0000256" key="7">
    <source>
        <dbReference type="ARBA" id="ARBA00023315"/>
    </source>
</evidence>
<dbReference type="SUPFAM" id="SSF53901">
    <property type="entry name" value="Thiolase-like"/>
    <property type="match status" value="2"/>
</dbReference>
<reference evidence="14 15" key="1">
    <citation type="submission" date="2016-06" db="EMBL/GenBank/DDBJ databases">
        <authorList>
            <person name="Rodrigo-Torres L."/>
            <person name="Arahal D.R."/>
        </authorList>
    </citation>
    <scope>NUCLEOTIDE SEQUENCE [LARGE SCALE GENOMIC DNA]</scope>
    <source>
        <strain evidence="14 15">CECT 5116</strain>
    </source>
</reference>
<dbReference type="HAMAP" id="MF_01620">
    <property type="entry name" value="FadA"/>
    <property type="match status" value="1"/>
</dbReference>
<evidence type="ECO:0000256" key="3">
    <source>
        <dbReference type="ARBA" id="ARBA00022679"/>
    </source>
</evidence>
<keyword evidence="6 8" id="KW-0443">Lipid metabolism</keyword>
<dbReference type="GO" id="GO:0010124">
    <property type="term" value="P:phenylacetate catabolic process"/>
    <property type="evidence" value="ECO:0007669"/>
    <property type="project" value="TreeGrafter"/>
</dbReference>
<comment type="similarity">
    <text evidence="1 8 10">Belongs to the thiolase-like superfamily. Thiolase family.</text>
</comment>
<feature type="domain" description="Thiolase N-terminal" evidence="11">
    <location>
        <begin position="8"/>
        <end position="257"/>
    </location>
</feature>
<evidence type="ECO:0000256" key="2">
    <source>
        <dbReference type="ARBA" id="ARBA00022490"/>
    </source>
</evidence>
<keyword evidence="15" id="KW-1185">Reference proteome</keyword>
<comment type="subcellular location">
    <subcellularLocation>
        <location evidence="8">Cytoplasm</location>
    </subcellularLocation>
</comment>
<evidence type="ECO:0000313" key="16">
    <source>
        <dbReference type="Proteomes" id="UP000092871"/>
    </source>
</evidence>
<evidence type="ECO:0000313" key="14">
    <source>
        <dbReference type="EMBL" id="SBT22579.1"/>
    </source>
</evidence>
<dbReference type="NCBIfam" id="TIGR02445">
    <property type="entry name" value="fadA"/>
    <property type="match status" value="1"/>
</dbReference>
<gene>
    <name evidence="8 13" type="primary">fadA</name>
    <name evidence="13" type="ORF">MGA5115_02320</name>
    <name evidence="14" type="ORF">MGA5116_03202</name>
</gene>
<evidence type="ECO:0000313" key="15">
    <source>
        <dbReference type="Proteomes" id="UP000092840"/>
    </source>
</evidence>
<evidence type="ECO:0000256" key="1">
    <source>
        <dbReference type="ARBA" id="ARBA00010982"/>
    </source>
</evidence>
<keyword evidence="7 8" id="KW-0012">Acyltransferase</keyword>
<reference evidence="13 16" key="2">
    <citation type="submission" date="2016-06" db="EMBL/GenBank/DDBJ databases">
        <authorList>
            <person name="Kjaerup R.B."/>
            <person name="Dalgaard T.S."/>
            <person name="Juul-Madsen H.R."/>
        </authorList>
    </citation>
    <scope>NUCLEOTIDE SEQUENCE [LARGE SCALE GENOMIC DNA]</scope>
    <source>
        <strain evidence="13 16">CECT 5115</strain>
    </source>
</reference>
<dbReference type="GO" id="GO:0006635">
    <property type="term" value="P:fatty acid beta-oxidation"/>
    <property type="evidence" value="ECO:0007669"/>
    <property type="project" value="UniProtKB-UniRule"/>
</dbReference>
<sequence length="391" mass="41066">MKLNPNDVVIVDAVRSPMGKSKNGVFRNVRSENLSAELVKALLARNSAVNPAEIEDLIWGCVNQTLEQGFNMARAVALLAGMPVTTAAQTVNRLCGSSMSAIHTAAQAIMTGQGDIFVVGGVEHMGHVPMMHGVDVNPGLSKHMAKASMMMGVTAEMLGKMHGISREAQDEFAVRSHQKAYEATLNGRFTNEIIPIEGHDGAGNKVLVEVDEVIRPETSMEGLASLPTVFMPKGGTVTAGSSSALSDGASALLMMSAAKAQELGLTPIAKVRSMAVAGCDPAIMGYGPVPATKKAFKRAGLTVTDMDLIEVNEAFAAQSIPVLKDLKLLDQMDDKVNLNGGAIALGHPLGCSGARISTTLLHQMQARDAQFGLATMCIGMGQGIATIFERV</sequence>
<dbReference type="InterPro" id="IPR050215">
    <property type="entry name" value="Thiolase-like_sf_Thiolase"/>
</dbReference>
<keyword evidence="2 8" id="KW-0963">Cytoplasm</keyword>
<comment type="subunit">
    <text evidence="8">Heterotetramer of two alpha chains (FadB) and two beta chains (FadA).</text>
</comment>
<dbReference type="Proteomes" id="UP000092871">
    <property type="component" value="Unassembled WGS sequence"/>
</dbReference>
<evidence type="ECO:0000256" key="8">
    <source>
        <dbReference type="HAMAP-Rule" id="MF_01620"/>
    </source>
</evidence>
<name>A0A1C3JT21_9GAMM</name>
<dbReference type="NCBIfam" id="TIGR01930">
    <property type="entry name" value="AcCoA-C-Actrans"/>
    <property type="match status" value="1"/>
</dbReference>
<comment type="function">
    <text evidence="8">Catalyzes the final step of fatty acid oxidation in which acetyl-CoA is released and the CoA ester of a fatty acid two carbons shorter is formed.</text>
</comment>
<dbReference type="GO" id="GO:0003988">
    <property type="term" value="F:acetyl-CoA C-acyltransferase activity"/>
    <property type="evidence" value="ECO:0007669"/>
    <property type="project" value="UniProtKB-UniRule"/>
</dbReference>
<comment type="pathway">
    <text evidence="8">Lipid metabolism; fatty acid beta-oxidation.</text>
</comment>
<dbReference type="OrthoDB" id="9764638at2"/>
<dbReference type="EC" id="2.3.1.16" evidence="8"/>
<proteinExistence type="inferred from homology"/>
<dbReference type="UniPathway" id="UPA00659"/>
<feature type="active site" description="Acyl-thioester intermediate" evidence="8 9">
    <location>
        <position position="95"/>
    </location>
</feature>
<dbReference type="RefSeq" id="WP_067036631.1">
    <property type="nucleotide sequence ID" value="NZ_FLRA01000017.1"/>
</dbReference>
<dbReference type="PIRSF" id="PIRSF000429">
    <property type="entry name" value="Ac-CoA_Ac_transf"/>
    <property type="match status" value="1"/>
</dbReference>
<organism evidence="13 16">
    <name type="scientific">Marinomonas gallaica</name>
    <dbReference type="NCBI Taxonomy" id="1806667"/>
    <lineage>
        <taxon>Bacteria</taxon>
        <taxon>Pseudomonadati</taxon>
        <taxon>Pseudomonadota</taxon>
        <taxon>Gammaproteobacteria</taxon>
        <taxon>Oceanospirillales</taxon>
        <taxon>Oceanospirillaceae</taxon>
        <taxon>Marinomonas</taxon>
    </lineage>
</organism>
<dbReference type="PANTHER" id="PTHR43853">
    <property type="entry name" value="3-KETOACYL-COA THIOLASE, PEROXISOMAL"/>
    <property type="match status" value="1"/>
</dbReference>
<dbReference type="CDD" id="cd00751">
    <property type="entry name" value="thiolase"/>
    <property type="match status" value="1"/>
</dbReference>
<keyword evidence="4 8" id="KW-0276">Fatty acid metabolism</keyword>
<dbReference type="InterPro" id="IPR002155">
    <property type="entry name" value="Thiolase"/>
</dbReference>
<dbReference type="InterPro" id="IPR020610">
    <property type="entry name" value="Thiolase_AS"/>
</dbReference>
<keyword evidence="5 8" id="KW-0442">Lipid degradation</keyword>
<evidence type="ECO:0000313" key="13">
    <source>
        <dbReference type="EMBL" id="SBT18199.1"/>
    </source>
</evidence>
<dbReference type="NCBIfam" id="NF006510">
    <property type="entry name" value="PRK08947.1"/>
    <property type="match status" value="1"/>
</dbReference>
<dbReference type="Gene3D" id="3.40.47.10">
    <property type="match status" value="2"/>
</dbReference>
<dbReference type="PROSITE" id="PS00737">
    <property type="entry name" value="THIOLASE_2"/>
    <property type="match status" value="1"/>
</dbReference>
<feature type="active site" description="Proton acceptor" evidence="8 9">
    <location>
        <position position="347"/>
    </location>
</feature>
<accession>A0A1C3JT21</accession>
<evidence type="ECO:0000259" key="12">
    <source>
        <dbReference type="Pfam" id="PF02803"/>
    </source>
</evidence>
<dbReference type="InterPro" id="IPR020616">
    <property type="entry name" value="Thiolase_N"/>
</dbReference>
<keyword evidence="3 8" id="KW-0808">Transferase</keyword>
<dbReference type="Proteomes" id="UP000092840">
    <property type="component" value="Unassembled WGS sequence"/>
</dbReference>
<dbReference type="Pfam" id="PF00108">
    <property type="entry name" value="Thiolase_N"/>
    <property type="match status" value="1"/>
</dbReference>
<protein>
    <recommendedName>
        <fullName evidence="8">3-ketoacyl-CoA thiolase</fullName>
        <ecNumber evidence="8">2.3.1.16</ecNumber>
    </recommendedName>
    <alternativeName>
        <fullName evidence="8">Acetyl-CoA acyltransferase</fullName>
    </alternativeName>
    <alternativeName>
        <fullName evidence="8">Beta-ketothiolase</fullName>
    </alternativeName>
    <alternativeName>
        <fullName evidence="8">Fatty acid oxidation complex subunit beta</fullName>
    </alternativeName>
</protein>
<feature type="domain" description="Thiolase C-terminal" evidence="12">
    <location>
        <begin position="265"/>
        <end position="390"/>
    </location>
</feature>
<evidence type="ECO:0000256" key="6">
    <source>
        <dbReference type="ARBA" id="ARBA00023098"/>
    </source>
</evidence>
<evidence type="ECO:0000259" key="11">
    <source>
        <dbReference type="Pfam" id="PF00108"/>
    </source>
</evidence>
<dbReference type="EMBL" id="FLRB01000019">
    <property type="protein sequence ID" value="SBT22579.1"/>
    <property type="molecule type" value="Genomic_DNA"/>
</dbReference>
<dbReference type="GO" id="GO:0005737">
    <property type="term" value="C:cytoplasm"/>
    <property type="evidence" value="ECO:0007669"/>
    <property type="project" value="UniProtKB-SubCell"/>
</dbReference>
<evidence type="ECO:0000256" key="9">
    <source>
        <dbReference type="PIRSR" id="PIRSR000429-1"/>
    </source>
</evidence>
<dbReference type="InterPro" id="IPR020613">
    <property type="entry name" value="Thiolase_CS"/>
</dbReference>
<evidence type="ECO:0000256" key="5">
    <source>
        <dbReference type="ARBA" id="ARBA00022963"/>
    </source>
</evidence>
<evidence type="ECO:0000256" key="4">
    <source>
        <dbReference type="ARBA" id="ARBA00022832"/>
    </source>
</evidence>
<dbReference type="FunFam" id="3.40.47.10:FF:000010">
    <property type="entry name" value="Acetyl-CoA acetyltransferase (Thiolase)"/>
    <property type="match status" value="1"/>
</dbReference>
<dbReference type="EMBL" id="FLRA01000017">
    <property type="protein sequence ID" value="SBT18199.1"/>
    <property type="molecule type" value="Genomic_DNA"/>
</dbReference>
<dbReference type="InterPro" id="IPR012805">
    <property type="entry name" value="FadA"/>
</dbReference>
<dbReference type="InterPro" id="IPR016039">
    <property type="entry name" value="Thiolase-like"/>
</dbReference>
<comment type="catalytic activity">
    <reaction evidence="8">
        <text>an acyl-CoA + acetyl-CoA = a 3-oxoacyl-CoA + CoA</text>
        <dbReference type="Rhea" id="RHEA:21564"/>
        <dbReference type="ChEBI" id="CHEBI:57287"/>
        <dbReference type="ChEBI" id="CHEBI:57288"/>
        <dbReference type="ChEBI" id="CHEBI:58342"/>
        <dbReference type="ChEBI" id="CHEBI:90726"/>
        <dbReference type="EC" id="2.3.1.16"/>
    </reaction>
</comment>
<dbReference type="Pfam" id="PF02803">
    <property type="entry name" value="Thiolase_C"/>
    <property type="match status" value="1"/>
</dbReference>